<reference evidence="2" key="1">
    <citation type="journal article" date="2011" name="PLoS Genet.">
        <title>Genomic analysis of the necrotrophic fungal pathogens Sclerotinia sclerotiorum and Botrytis cinerea.</title>
        <authorList>
            <person name="Amselem J."/>
            <person name="Cuomo C.A."/>
            <person name="van Kan J.A."/>
            <person name="Viaud M."/>
            <person name="Benito E.P."/>
            <person name="Couloux A."/>
            <person name="Coutinho P.M."/>
            <person name="de Vries R.P."/>
            <person name="Dyer P.S."/>
            <person name="Fillinger S."/>
            <person name="Fournier E."/>
            <person name="Gout L."/>
            <person name="Hahn M."/>
            <person name="Kohn L."/>
            <person name="Lapalu N."/>
            <person name="Plummer K.M."/>
            <person name="Pradier J.M."/>
            <person name="Quevillon E."/>
            <person name="Sharon A."/>
            <person name="Simon A."/>
            <person name="ten Have A."/>
            <person name="Tudzynski B."/>
            <person name="Tudzynski P."/>
            <person name="Wincker P."/>
            <person name="Andrew M."/>
            <person name="Anthouard V."/>
            <person name="Beever R.E."/>
            <person name="Beffa R."/>
            <person name="Benoit I."/>
            <person name="Bouzid O."/>
            <person name="Brault B."/>
            <person name="Chen Z."/>
            <person name="Choquer M."/>
            <person name="Collemare J."/>
            <person name="Cotton P."/>
            <person name="Danchin E.G."/>
            <person name="Da Silva C."/>
            <person name="Gautier A."/>
            <person name="Giraud C."/>
            <person name="Giraud T."/>
            <person name="Gonzalez C."/>
            <person name="Grossetete S."/>
            <person name="Guldener U."/>
            <person name="Henrissat B."/>
            <person name="Howlett B.J."/>
            <person name="Kodira C."/>
            <person name="Kretschmer M."/>
            <person name="Lappartient A."/>
            <person name="Leroch M."/>
            <person name="Levis C."/>
            <person name="Mauceli E."/>
            <person name="Neuveglise C."/>
            <person name="Oeser B."/>
            <person name="Pearson M."/>
            <person name="Poulain J."/>
            <person name="Poussereau N."/>
            <person name="Quesneville H."/>
            <person name="Rascle C."/>
            <person name="Schumacher J."/>
            <person name="Segurens B."/>
            <person name="Sexton A."/>
            <person name="Silva E."/>
            <person name="Sirven C."/>
            <person name="Soanes D.M."/>
            <person name="Talbot N.J."/>
            <person name="Templeton M."/>
            <person name="Yandava C."/>
            <person name="Yarden O."/>
            <person name="Zeng Q."/>
            <person name="Rollins J.A."/>
            <person name="Lebrun M.H."/>
            <person name="Dickman M."/>
        </authorList>
    </citation>
    <scope>NUCLEOTIDE SEQUENCE [LARGE SCALE GENOMIC DNA]</scope>
    <source>
        <strain evidence="2">T4</strain>
    </source>
</reference>
<sequence length="94" mass="10945">MVDMAKKEKNMVVGAVNVKDLRNHQDMNMVDMVVENLVRELEGWRRDLVVWDLVEEIMEMKVVGVRGRGRRREKMNIVKRGERSVGGAFRFLGT</sequence>
<dbReference type="InParanoid" id="G2XSW3"/>
<proteinExistence type="predicted"/>
<evidence type="ECO:0000313" key="2">
    <source>
        <dbReference type="Proteomes" id="UP000008177"/>
    </source>
</evidence>
<gene>
    <name evidence="1" type="ORF">BofuT4_P064330.1</name>
</gene>
<dbReference type="AlphaFoldDB" id="G2XSW3"/>
<protein>
    <submittedName>
        <fullName evidence="1">Uncharacterized protein</fullName>
    </submittedName>
</protein>
<name>G2XSW3_BOTF4</name>
<dbReference type="Proteomes" id="UP000008177">
    <property type="component" value="Unplaced contigs"/>
</dbReference>
<organism evidence="1 2">
    <name type="scientific">Botryotinia fuckeliana (strain T4)</name>
    <name type="common">Noble rot fungus</name>
    <name type="synonym">Botrytis cinerea</name>
    <dbReference type="NCBI Taxonomy" id="999810"/>
    <lineage>
        <taxon>Eukaryota</taxon>
        <taxon>Fungi</taxon>
        <taxon>Dikarya</taxon>
        <taxon>Ascomycota</taxon>
        <taxon>Pezizomycotina</taxon>
        <taxon>Leotiomycetes</taxon>
        <taxon>Helotiales</taxon>
        <taxon>Sclerotiniaceae</taxon>
        <taxon>Botrytis</taxon>
    </lineage>
</organism>
<dbReference type="HOGENOM" id="CLU_2385881_0_0_1"/>
<dbReference type="EMBL" id="FQ790262">
    <property type="protein sequence ID" value="CCD33831.1"/>
    <property type="molecule type" value="Genomic_DNA"/>
</dbReference>
<accession>G2XSW3</accession>
<evidence type="ECO:0000313" key="1">
    <source>
        <dbReference type="EMBL" id="CCD33831.1"/>
    </source>
</evidence>